<protein>
    <recommendedName>
        <fullName evidence="2">Terpene synthase metal-binding domain-containing protein</fullName>
    </recommendedName>
</protein>
<reference evidence="3 4" key="1">
    <citation type="submission" date="2017-09" db="EMBL/GenBank/DDBJ databases">
        <title>WGS assembly of Aquilegia coerulea Goldsmith.</title>
        <authorList>
            <person name="Hodges S."/>
            <person name="Kramer E."/>
            <person name="Nordborg M."/>
            <person name="Tomkins J."/>
            <person name="Borevitz J."/>
            <person name="Derieg N."/>
            <person name="Yan J."/>
            <person name="Mihaltcheva S."/>
            <person name="Hayes R.D."/>
            <person name="Rokhsar D."/>
        </authorList>
    </citation>
    <scope>NUCLEOTIDE SEQUENCE [LARGE SCALE GENOMIC DNA]</scope>
    <source>
        <strain evidence="4">cv. Goldsmith</strain>
    </source>
</reference>
<dbReference type="AlphaFoldDB" id="A0A2G5DPR1"/>
<dbReference type="Proteomes" id="UP000230069">
    <property type="component" value="Unassembled WGS sequence"/>
</dbReference>
<dbReference type="InterPro" id="IPR050148">
    <property type="entry name" value="Terpene_synthase-like"/>
</dbReference>
<dbReference type="STRING" id="218851.A0A2G5DPR1"/>
<dbReference type="Gene3D" id="1.10.600.10">
    <property type="entry name" value="Farnesyl Diphosphate Synthase"/>
    <property type="match status" value="1"/>
</dbReference>
<gene>
    <name evidence="3" type="ORF">AQUCO_01700795v1</name>
</gene>
<dbReference type="GO" id="GO:0000287">
    <property type="term" value="F:magnesium ion binding"/>
    <property type="evidence" value="ECO:0007669"/>
    <property type="project" value="InterPro"/>
</dbReference>
<organism evidence="3 4">
    <name type="scientific">Aquilegia coerulea</name>
    <name type="common">Rocky mountain columbine</name>
    <dbReference type="NCBI Taxonomy" id="218851"/>
    <lineage>
        <taxon>Eukaryota</taxon>
        <taxon>Viridiplantae</taxon>
        <taxon>Streptophyta</taxon>
        <taxon>Embryophyta</taxon>
        <taxon>Tracheophyta</taxon>
        <taxon>Spermatophyta</taxon>
        <taxon>Magnoliopsida</taxon>
        <taxon>Ranunculales</taxon>
        <taxon>Ranunculaceae</taxon>
        <taxon>Thalictroideae</taxon>
        <taxon>Aquilegia</taxon>
    </lineage>
</organism>
<evidence type="ECO:0000256" key="1">
    <source>
        <dbReference type="ARBA" id="ARBA00022723"/>
    </source>
</evidence>
<dbReference type="SUPFAM" id="SSF48576">
    <property type="entry name" value="Terpenoid synthases"/>
    <property type="match status" value="1"/>
</dbReference>
<dbReference type="Pfam" id="PF03936">
    <property type="entry name" value="Terpene_synth_C"/>
    <property type="match status" value="1"/>
</dbReference>
<evidence type="ECO:0000313" key="3">
    <source>
        <dbReference type="EMBL" id="PIA45515.1"/>
    </source>
</evidence>
<proteinExistence type="predicted"/>
<dbReference type="OrthoDB" id="1936865at2759"/>
<name>A0A2G5DPR1_AQUCA</name>
<feature type="domain" description="Terpene synthase metal-binding" evidence="2">
    <location>
        <begin position="1"/>
        <end position="185"/>
    </location>
</feature>
<keyword evidence="4" id="KW-1185">Reference proteome</keyword>
<dbReference type="EMBL" id="KZ305034">
    <property type="protein sequence ID" value="PIA45515.1"/>
    <property type="molecule type" value="Genomic_DNA"/>
</dbReference>
<sequence length="238" mass="27627">MYDTQGSLEELELFTDAVERWDMKAMELLPQYMKICYMALLNTNGLIGYEILKEQAYDITGHQKKTWVQLCKAYLTEAKWFHQGYMPTSEEYLENAMYSVGAHMALLFAYFLTANTITKEALECIERFPDLIYCPAIMFRFANDLGIITDEQKNSSIQIYMKELSISDEAAREHIRQLFTEIWKKMNKATQAPHQFSKPFINVATNLCRQAQSILMFNDGNLDLDNLMSSVFEPIPLD</sequence>
<evidence type="ECO:0000313" key="4">
    <source>
        <dbReference type="Proteomes" id="UP000230069"/>
    </source>
</evidence>
<evidence type="ECO:0000259" key="2">
    <source>
        <dbReference type="Pfam" id="PF03936"/>
    </source>
</evidence>
<dbReference type="GO" id="GO:0016114">
    <property type="term" value="P:terpenoid biosynthetic process"/>
    <property type="evidence" value="ECO:0007669"/>
    <property type="project" value="InterPro"/>
</dbReference>
<dbReference type="GO" id="GO:0010333">
    <property type="term" value="F:terpene synthase activity"/>
    <property type="evidence" value="ECO:0007669"/>
    <property type="project" value="InterPro"/>
</dbReference>
<keyword evidence="1" id="KW-0479">Metal-binding</keyword>
<dbReference type="InterPro" id="IPR008949">
    <property type="entry name" value="Isoprenoid_synthase_dom_sf"/>
</dbReference>
<dbReference type="PANTHER" id="PTHR31225">
    <property type="entry name" value="OS04G0344100 PROTEIN-RELATED"/>
    <property type="match status" value="1"/>
</dbReference>
<dbReference type="InParanoid" id="A0A2G5DPR1"/>
<accession>A0A2G5DPR1</accession>
<dbReference type="InterPro" id="IPR005630">
    <property type="entry name" value="Terpene_synthase_metal-bd"/>
</dbReference>